<dbReference type="Pfam" id="PF09423">
    <property type="entry name" value="PhoD"/>
    <property type="match status" value="1"/>
</dbReference>
<organism evidence="3 4">
    <name type="scientific">Asanoa iriomotensis</name>
    <dbReference type="NCBI Taxonomy" id="234613"/>
    <lineage>
        <taxon>Bacteria</taxon>
        <taxon>Bacillati</taxon>
        <taxon>Actinomycetota</taxon>
        <taxon>Actinomycetes</taxon>
        <taxon>Micromonosporales</taxon>
        <taxon>Micromonosporaceae</taxon>
        <taxon>Asanoa</taxon>
    </lineage>
</organism>
<accession>A0ABQ4C9S8</accession>
<dbReference type="SUPFAM" id="SSF56300">
    <property type="entry name" value="Metallo-dependent phosphatases"/>
    <property type="match status" value="1"/>
</dbReference>
<protein>
    <submittedName>
        <fullName evidence="3">Phosphodiesterase</fullName>
    </submittedName>
</protein>
<evidence type="ECO:0000313" key="3">
    <source>
        <dbReference type="EMBL" id="GIF59536.1"/>
    </source>
</evidence>
<dbReference type="Proteomes" id="UP000624325">
    <property type="component" value="Unassembled WGS sequence"/>
</dbReference>
<dbReference type="Pfam" id="PF16655">
    <property type="entry name" value="PhoD_N"/>
    <property type="match status" value="1"/>
</dbReference>
<dbReference type="PANTHER" id="PTHR43606:SF2">
    <property type="entry name" value="ALKALINE PHOSPHATASE FAMILY PROTEIN (AFU_ORTHOLOGUE AFUA_5G03860)"/>
    <property type="match status" value="1"/>
</dbReference>
<reference evidence="3 4" key="1">
    <citation type="submission" date="2021-01" db="EMBL/GenBank/DDBJ databases">
        <title>Whole genome shotgun sequence of Asanoa iriomotensis NBRC 100142.</title>
        <authorList>
            <person name="Komaki H."/>
            <person name="Tamura T."/>
        </authorList>
    </citation>
    <scope>NUCLEOTIDE SEQUENCE [LARGE SCALE GENOMIC DNA]</scope>
    <source>
        <strain evidence="3 4">NBRC 100142</strain>
    </source>
</reference>
<dbReference type="Gene3D" id="2.60.40.380">
    <property type="entry name" value="Purple acid phosphatase-like, N-terminal"/>
    <property type="match status" value="1"/>
</dbReference>
<evidence type="ECO:0000259" key="1">
    <source>
        <dbReference type="Pfam" id="PF09423"/>
    </source>
</evidence>
<dbReference type="PANTHER" id="PTHR43606">
    <property type="entry name" value="PHOSPHATASE, PUTATIVE (AFU_ORTHOLOGUE AFUA_6G08710)-RELATED"/>
    <property type="match status" value="1"/>
</dbReference>
<keyword evidence="4" id="KW-1185">Reference proteome</keyword>
<name>A0ABQ4C9S8_9ACTN</name>
<dbReference type="InterPro" id="IPR032093">
    <property type="entry name" value="PhoD_N"/>
</dbReference>
<dbReference type="Gene3D" id="3.60.21.70">
    <property type="entry name" value="PhoD-like phosphatase"/>
    <property type="match status" value="1"/>
</dbReference>
<dbReference type="CDD" id="cd07389">
    <property type="entry name" value="MPP_PhoD"/>
    <property type="match status" value="1"/>
</dbReference>
<dbReference type="InterPro" id="IPR029052">
    <property type="entry name" value="Metallo-depent_PP-like"/>
</dbReference>
<feature type="domain" description="PhoD-like phosphatase metallophosphatase" evidence="1">
    <location>
        <begin position="151"/>
        <end position="479"/>
    </location>
</feature>
<evidence type="ECO:0000259" key="2">
    <source>
        <dbReference type="Pfam" id="PF16655"/>
    </source>
</evidence>
<gene>
    <name evidence="3" type="primary">phoD_2</name>
    <name evidence="3" type="ORF">Air01nite_56310</name>
</gene>
<evidence type="ECO:0000313" key="4">
    <source>
        <dbReference type="Proteomes" id="UP000624325"/>
    </source>
</evidence>
<dbReference type="InterPro" id="IPR052900">
    <property type="entry name" value="Phospholipid_Metab_Enz"/>
</dbReference>
<proteinExistence type="predicted"/>
<comment type="caution">
    <text evidence="3">The sequence shown here is derived from an EMBL/GenBank/DDBJ whole genome shotgun (WGS) entry which is preliminary data.</text>
</comment>
<dbReference type="EMBL" id="BONC01000049">
    <property type="protein sequence ID" value="GIF59536.1"/>
    <property type="molecule type" value="Genomic_DNA"/>
</dbReference>
<dbReference type="InterPro" id="IPR018946">
    <property type="entry name" value="PhoD-like_MPP"/>
</dbReference>
<feature type="domain" description="Phospholipase D N-terminal" evidence="2">
    <location>
        <begin position="40"/>
        <end position="138"/>
    </location>
</feature>
<sequence length="510" mass="55239">MLAMTRLSRRIFVLGGLATVGTTIVPLSGALAALPYPFKLGVASGEPAADSVVLWTRLAPTPLNADGQGGMANADVTVDWQVSTTDTFATLVAQGTVTARYADAHSVHVVAGGLAPDADYYYRFRAQGHLSPVGRTRTAPATSTFGRDFTMAFASCAHYESGYYTAYRRMAEDRPDLVLHLGDYIYEGGAGSGVRQHVGAEIVSLADYRRRYALYKSDPDLQAAHQAAPWLVVPDDHEVENNYAGTVRENNTPALTAAQWTARRSAAYKAYYENMPLRPSSANNGNSIQLYRRVRWGQLATFHMLDTRQFRDDQACGDGSKVCADADLASRSITGAAQEAWLLDGLGQKLGTWDVIGQQVFFARQFTSTGAASMDAWDGYRASRSRIQAGWQQRGVRNPVVLTGDVHRAWANDLKADYANPNSATIGTELVCTSITSGGNGSGTTTVPNVGTNPHLRFHQDRRGYTRTTISRTQIRADFRAVATVTEHGAPVTTTRSFAILDGRPGLQAL</sequence>
<dbReference type="InterPro" id="IPR038607">
    <property type="entry name" value="PhoD-like_sf"/>
</dbReference>